<keyword evidence="1" id="KW-1133">Transmembrane helix</keyword>
<evidence type="ECO:0000313" key="2">
    <source>
        <dbReference type="EnsemblMetazoa" id="GAUT004233-PA"/>
    </source>
</evidence>
<sequence length="129" mass="14486">MVQSIYNNVDGSASVHYSFLRYDIDARLRYGLTPTDSCPVTSVVKGSSDLTLRAIINLKFHKIAQDIFSYREVLILNIFLNKTCHVTIIIGSDVVLFTICVANGFYSALSWIGMVFSNAFKAMLMVYEL</sequence>
<dbReference type="Proteomes" id="UP000078200">
    <property type="component" value="Unassembled WGS sequence"/>
</dbReference>
<evidence type="ECO:0000256" key="1">
    <source>
        <dbReference type="SAM" id="Phobius"/>
    </source>
</evidence>
<keyword evidence="1" id="KW-0812">Transmembrane</keyword>
<accession>A0A1A9UGN4</accession>
<organism evidence="2 3">
    <name type="scientific">Glossina austeni</name>
    <name type="common">Savannah tsetse fly</name>
    <dbReference type="NCBI Taxonomy" id="7395"/>
    <lineage>
        <taxon>Eukaryota</taxon>
        <taxon>Metazoa</taxon>
        <taxon>Ecdysozoa</taxon>
        <taxon>Arthropoda</taxon>
        <taxon>Hexapoda</taxon>
        <taxon>Insecta</taxon>
        <taxon>Pterygota</taxon>
        <taxon>Neoptera</taxon>
        <taxon>Endopterygota</taxon>
        <taxon>Diptera</taxon>
        <taxon>Brachycera</taxon>
        <taxon>Muscomorpha</taxon>
        <taxon>Hippoboscoidea</taxon>
        <taxon>Glossinidae</taxon>
        <taxon>Glossina</taxon>
    </lineage>
</organism>
<dbReference type="VEuPathDB" id="VectorBase:GAUT004233"/>
<keyword evidence="3" id="KW-1185">Reference proteome</keyword>
<reference evidence="2" key="1">
    <citation type="submission" date="2020-05" db="UniProtKB">
        <authorList>
            <consortium name="EnsemblMetazoa"/>
        </authorList>
    </citation>
    <scope>IDENTIFICATION</scope>
    <source>
        <strain evidence="2">TTRI</strain>
    </source>
</reference>
<feature type="transmembrane region" description="Helical" evidence="1">
    <location>
        <begin position="94"/>
        <end position="116"/>
    </location>
</feature>
<name>A0A1A9UGN4_GLOAU</name>
<keyword evidence="1" id="KW-0472">Membrane</keyword>
<protein>
    <submittedName>
        <fullName evidence="2">Uncharacterized protein</fullName>
    </submittedName>
</protein>
<evidence type="ECO:0000313" key="3">
    <source>
        <dbReference type="Proteomes" id="UP000078200"/>
    </source>
</evidence>
<proteinExistence type="predicted"/>
<dbReference type="AlphaFoldDB" id="A0A1A9UGN4"/>
<dbReference type="EnsemblMetazoa" id="GAUT004233-RA">
    <property type="protein sequence ID" value="GAUT004233-PA"/>
    <property type="gene ID" value="GAUT004233"/>
</dbReference>